<comment type="caution">
    <text evidence="4">The sequence shown here is derived from an EMBL/GenBank/DDBJ whole genome shotgun (WGS) entry which is preliminary data.</text>
</comment>
<keyword evidence="1" id="KW-0805">Transcription regulation</keyword>
<dbReference type="Gene3D" id="1.10.10.10">
    <property type="entry name" value="Winged helix-like DNA-binding domain superfamily/Winged helix DNA-binding domain"/>
    <property type="match status" value="1"/>
</dbReference>
<dbReference type="InterPro" id="IPR051534">
    <property type="entry name" value="CBASS_pafABC_assoc_protein"/>
</dbReference>
<dbReference type="Proteomes" id="UP000257039">
    <property type="component" value="Unassembled WGS sequence"/>
</dbReference>
<proteinExistence type="predicted"/>
<sequence>MRRADRLVQILLLLRGRRRTTAQQLAEWLEVSPRTIYRDMADLMMSGAPVNGEAGEGYWLERGFTPPPVKFTASELAALEVGARMLAARADKETADAAKSALAKIHTTLGSTNLPIPPLYAPPMYSYPLERLTPIRQAVEQSFGLWIEYTDLQDNTSQRLVWPVGLVFWGDRWTFTAWCKLREDYRTFRVDLMQKWEKSEAEPPENISMQDYLLKSGADQDTIAAFQRIHKQPWHIPQK</sequence>
<dbReference type="InterPro" id="IPR036390">
    <property type="entry name" value="WH_DNA-bd_sf"/>
</dbReference>
<evidence type="ECO:0000256" key="2">
    <source>
        <dbReference type="ARBA" id="ARBA00023163"/>
    </source>
</evidence>
<dbReference type="GO" id="GO:0003700">
    <property type="term" value="F:DNA-binding transcription factor activity"/>
    <property type="evidence" value="ECO:0007669"/>
    <property type="project" value="InterPro"/>
</dbReference>
<dbReference type="InterPro" id="IPR013196">
    <property type="entry name" value="HTH_11"/>
</dbReference>
<gene>
    <name evidence="4" type="ORF">B9G39_04770</name>
</gene>
<dbReference type="AlphaFoldDB" id="A0A4P9VJL9"/>
<evidence type="ECO:0000313" key="4">
    <source>
        <dbReference type="EMBL" id="RDH42816.1"/>
    </source>
</evidence>
<organism evidence="4 5">
    <name type="scientific">Zooshikella ganghwensis</name>
    <dbReference type="NCBI Taxonomy" id="202772"/>
    <lineage>
        <taxon>Bacteria</taxon>
        <taxon>Pseudomonadati</taxon>
        <taxon>Pseudomonadota</taxon>
        <taxon>Gammaproteobacteria</taxon>
        <taxon>Oceanospirillales</taxon>
        <taxon>Zooshikellaceae</taxon>
        <taxon>Zooshikella</taxon>
    </lineage>
</organism>
<dbReference type="RefSeq" id="WP_094786263.1">
    <property type="nucleotide sequence ID" value="NZ_NDXW01000001.1"/>
</dbReference>
<evidence type="ECO:0000259" key="3">
    <source>
        <dbReference type="PROSITE" id="PS51000"/>
    </source>
</evidence>
<dbReference type="Pfam" id="PF13280">
    <property type="entry name" value="WYL"/>
    <property type="match status" value="1"/>
</dbReference>
<dbReference type="SUPFAM" id="SSF46785">
    <property type="entry name" value="Winged helix' DNA-binding domain"/>
    <property type="match status" value="1"/>
</dbReference>
<dbReference type="PROSITE" id="PS52050">
    <property type="entry name" value="WYL"/>
    <property type="match status" value="1"/>
</dbReference>
<name>A0A4P9VJL9_9GAMM</name>
<evidence type="ECO:0000313" key="5">
    <source>
        <dbReference type="Proteomes" id="UP000257039"/>
    </source>
</evidence>
<keyword evidence="2" id="KW-0804">Transcription</keyword>
<dbReference type="InterPro" id="IPR036388">
    <property type="entry name" value="WH-like_DNA-bd_sf"/>
</dbReference>
<dbReference type="PANTHER" id="PTHR34580:SF3">
    <property type="entry name" value="PROTEIN PAFB"/>
    <property type="match status" value="1"/>
</dbReference>
<evidence type="ECO:0000256" key="1">
    <source>
        <dbReference type="ARBA" id="ARBA00023015"/>
    </source>
</evidence>
<accession>A0A4P9VJL9</accession>
<keyword evidence="5" id="KW-1185">Reference proteome</keyword>
<reference evidence="4 5" key="1">
    <citation type="submission" date="2017-04" db="EMBL/GenBank/DDBJ databases">
        <title>Draft genome sequence of Zooshikella ganghwensis VG4 isolated from Red Sea sediments.</title>
        <authorList>
            <person name="Rehman Z."/>
            <person name="Alam I."/>
            <person name="Kamau A."/>
            <person name="Bajic V."/>
            <person name="Leiknes T."/>
        </authorList>
    </citation>
    <scope>NUCLEOTIDE SEQUENCE [LARGE SCALE GENOMIC DNA]</scope>
    <source>
        <strain evidence="4 5">VG4</strain>
    </source>
</reference>
<dbReference type="PANTHER" id="PTHR34580">
    <property type="match status" value="1"/>
</dbReference>
<dbReference type="InterPro" id="IPR001034">
    <property type="entry name" value="DeoR_HTH"/>
</dbReference>
<dbReference type="PROSITE" id="PS51000">
    <property type="entry name" value="HTH_DEOR_2"/>
    <property type="match status" value="1"/>
</dbReference>
<dbReference type="EMBL" id="NDXW01000001">
    <property type="protein sequence ID" value="RDH42816.1"/>
    <property type="molecule type" value="Genomic_DNA"/>
</dbReference>
<protein>
    <submittedName>
        <fullName evidence="4">YafY family transcriptional regulator</fullName>
    </submittedName>
</protein>
<feature type="domain" description="HTH deoR-type" evidence="3">
    <location>
        <begin position="3"/>
        <end position="58"/>
    </location>
</feature>
<dbReference type="InterPro" id="IPR026881">
    <property type="entry name" value="WYL_dom"/>
</dbReference>
<dbReference type="Pfam" id="PF08279">
    <property type="entry name" value="HTH_11"/>
    <property type="match status" value="1"/>
</dbReference>